<dbReference type="Proteomes" id="UP001458880">
    <property type="component" value="Unassembled WGS sequence"/>
</dbReference>
<feature type="region of interest" description="Disordered" evidence="1">
    <location>
        <begin position="32"/>
        <end position="59"/>
    </location>
</feature>
<comment type="caution">
    <text evidence="2">The sequence shown here is derived from an EMBL/GenBank/DDBJ whole genome shotgun (WGS) entry which is preliminary data.</text>
</comment>
<evidence type="ECO:0000313" key="2">
    <source>
        <dbReference type="EMBL" id="KAK9703674.1"/>
    </source>
</evidence>
<protein>
    <submittedName>
        <fullName evidence="2">Uncharacterized protein</fullName>
    </submittedName>
</protein>
<proteinExistence type="predicted"/>
<evidence type="ECO:0000313" key="3">
    <source>
        <dbReference type="Proteomes" id="UP001458880"/>
    </source>
</evidence>
<reference evidence="2 3" key="1">
    <citation type="journal article" date="2024" name="BMC Genomics">
        <title>De novo assembly and annotation of Popillia japonica's genome with initial clues to its potential as an invasive pest.</title>
        <authorList>
            <person name="Cucini C."/>
            <person name="Boschi S."/>
            <person name="Funari R."/>
            <person name="Cardaioli E."/>
            <person name="Iannotti N."/>
            <person name="Marturano G."/>
            <person name="Paoli F."/>
            <person name="Bruttini M."/>
            <person name="Carapelli A."/>
            <person name="Frati F."/>
            <person name="Nardi F."/>
        </authorList>
    </citation>
    <scope>NUCLEOTIDE SEQUENCE [LARGE SCALE GENOMIC DNA]</scope>
    <source>
        <strain evidence="2">DMR45628</strain>
    </source>
</reference>
<accession>A0AAW1JIZ1</accession>
<dbReference type="AlphaFoldDB" id="A0AAW1JIZ1"/>
<sequence length="94" mass="10821">MPLLTQKTYRKYCRKIILLSTTEELQALLVQQQDNAQREASSDNEEQQSNNQQDQRSLLRYSCPLFPADVGEKRKTNDFGQVFPETIGQKAENG</sequence>
<evidence type="ECO:0000256" key="1">
    <source>
        <dbReference type="SAM" id="MobiDB-lite"/>
    </source>
</evidence>
<feature type="region of interest" description="Disordered" evidence="1">
    <location>
        <begin position="72"/>
        <end position="94"/>
    </location>
</feature>
<gene>
    <name evidence="2" type="ORF">QE152_g29192</name>
</gene>
<keyword evidence="3" id="KW-1185">Reference proteome</keyword>
<dbReference type="EMBL" id="JASPKY010000365">
    <property type="protein sequence ID" value="KAK9703674.1"/>
    <property type="molecule type" value="Genomic_DNA"/>
</dbReference>
<organism evidence="2 3">
    <name type="scientific">Popillia japonica</name>
    <name type="common">Japanese beetle</name>
    <dbReference type="NCBI Taxonomy" id="7064"/>
    <lineage>
        <taxon>Eukaryota</taxon>
        <taxon>Metazoa</taxon>
        <taxon>Ecdysozoa</taxon>
        <taxon>Arthropoda</taxon>
        <taxon>Hexapoda</taxon>
        <taxon>Insecta</taxon>
        <taxon>Pterygota</taxon>
        <taxon>Neoptera</taxon>
        <taxon>Endopterygota</taxon>
        <taxon>Coleoptera</taxon>
        <taxon>Polyphaga</taxon>
        <taxon>Scarabaeiformia</taxon>
        <taxon>Scarabaeidae</taxon>
        <taxon>Rutelinae</taxon>
        <taxon>Popillia</taxon>
    </lineage>
</organism>
<name>A0AAW1JIZ1_POPJA</name>